<dbReference type="SUPFAM" id="SSF48452">
    <property type="entry name" value="TPR-like"/>
    <property type="match status" value="1"/>
</dbReference>
<dbReference type="PROSITE" id="PS50005">
    <property type="entry name" value="TPR"/>
    <property type="match status" value="1"/>
</dbReference>
<sequence length="113" mass="12732">MTTPDSLERLLARGVDNALLRFGLGKAYLDGGDAERAAEHLQKCLGFDPNYSAAWKLLGQACQRQGMLEEARQAWHNGLEVARRRGDKQTEKEMTVFLRRLEKAAASQQEQED</sequence>
<name>A0A2V4LTS9_AQUAC</name>
<dbReference type="EMBL" id="QJRX01000001">
    <property type="protein sequence ID" value="PYC29433.1"/>
    <property type="molecule type" value="Genomic_DNA"/>
</dbReference>
<comment type="caution">
    <text evidence="2">The sequence shown here is derived from an EMBL/GenBank/DDBJ whole genome shotgun (WGS) entry which is preliminary data.</text>
</comment>
<dbReference type="InterPro" id="IPR011990">
    <property type="entry name" value="TPR-like_helical_dom_sf"/>
</dbReference>
<dbReference type="SMART" id="SM00028">
    <property type="entry name" value="TPR"/>
    <property type="match status" value="2"/>
</dbReference>
<evidence type="ECO:0000313" key="2">
    <source>
        <dbReference type="EMBL" id="PYC29433.1"/>
    </source>
</evidence>
<protein>
    <submittedName>
        <fullName evidence="2">Uncharacterized protein</fullName>
    </submittedName>
</protein>
<reference evidence="2 3" key="1">
    <citation type="submission" date="2018-06" db="EMBL/GenBank/DDBJ databases">
        <title>Pseudomonas diversity within urban Lake Michigan freshwaters.</title>
        <authorList>
            <person name="Batrich M."/>
            <person name="Hatzopoulos T."/>
            <person name="Putonti C."/>
        </authorList>
    </citation>
    <scope>NUCLEOTIDE SEQUENCE [LARGE SCALE GENOMIC DNA]</scope>
    <source>
        <strain evidence="2 3">MB-090714</strain>
    </source>
</reference>
<gene>
    <name evidence="2" type="ORF">DMO17_01705</name>
</gene>
<organism evidence="2 3">
    <name type="scientific">Aquipseudomonas alcaligenes</name>
    <name type="common">Pseudomonas alcaligenes</name>
    <dbReference type="NCBI Taxonomy" id="43263"/>
    <lineage>
        <taxon>Bacteria</taxon>
        <taxon>Pseudomonadati</taxon>
        <taxon>Pseudomonadota</taxon>
        <taxon>Gammaproteobacteria</taxon>
        <taxon>Pseudomonadales</taxon>
        <taxon>Pseudomonadaceae</taxon>
        <taxon>Aquipseudomonas</taxon>
    </lineage>
</organism>
<evidence type="ECO:0000313" key="3">
    <source>
        <dbReference type="Proteomes" id="UP000248146"/>
    </source>
</evidence>
<dbReference type="OrthoDB" id="8421013at2"/>
<dbReference type="AlphaFoldDB" id="A0A2V4LTS9"/>
<evidence type="ECO:0000256" key="1">
    <source>
        <dbReference type="PROSITE-ProRule" id="PRU00339"/>
    </source>
</evidence>
<dbReference type="InterPro" id="IPR019734">
    <property type="entry name" value="TPR_rpt"/>
</dbReference>
<dbReference type="Gene3D" id="1.25.40.10">
    <property type="entry name" value="Tetratricopeptide repeat domain"/>
    <property type="match status" value="1"/>
</dbReference>
<feature type="repeat" description="TPR" evidence="1">
    <location>
        <begin position="18"/>
        <end position="51"/>
    </location>
</feature>
<keyword evidence="1" id="KW-0802">TPR repeat</keyword>
<dbReference type="RefSeq" id="WP_110680578.1">
    <property type="nucleotide sequence ID" value="NZ_CP154874.1"/>
</dbReference>
<dbReference type="Proteomes" id="UP000248146">
    <property type="component" value="Unassembled WGS sequence"/>
</dbReference>
<proteinExistence type="predicted"/>
<dbReference type="Pfam" id="PF14559">
    <property type="entry name" value="TPR_19"/>
    <property type="match status" value="1"/>
</dbReference>
<accession>A0A2V4LTS9</accession>